<dbReference type="OrthoDB" id="591557at2759"/>
<feature type="non-terminal residue" evidence="2">
    <location>
        <position position="131"/>
    </location>
</feature>
<dbReference type="PROSITE" id="PS50181">
    <property type="entry name" value="FBOX"/>
    <property type="match status" value="1"/>
</dbReference>
<name>A0A1S4B203_TOBAC</name>
<reference evidence="2" key="1">
    <citation type="submission" date="2025-08" db="UniProtKB">
        <authorList>
            <consortium name="RefSeq"/>
        </authorList>
    </citation>
    <scope>IDENTIFICATION</scope>
</reference>
<dbReference type="Gene3D" id="1.20.1280.50">
    <property type="match status" value="1"/>
</dbReference>
<dbReference type="KEGG" id="nta:107803715"/>
<protein>
    <submittedName>
        <fullName evidence="2">F-box/kelch-repeat protein At3g06240-like</fullName>
    </submittedName>
</protein>
<dbReference type="RefSeq" id="XP_016482965.1">
    <property type="nucleotide sequence ID" value="XM_016627479.1"/>
</dbReference>
<dbReference type="InterPro" id="IPR036047">
    <property type="entry name" value="F-box-like_dom_sf"/>
</dbReference>
<dbReference type="SUPFAM" id="SSF81383">
    <property type="entry name" value="F-box domain"/>
    <property type="match status" value="1"/>
</dbReference>
<proteinExistence type="predicted"/>
<organism evidence="2">
    <name type="scientific">Nicotiana tabacum</name>
    <name type="common">Common tobacco</name>
    <dbReference type="NCBI Taxonomy" id="4097"/>
    <lineage>
        <taxon>Eukaryota</taxon>
        <taxon>Viridiplantae</taxon>
        <taxon>Streptophyta</taxon>
        <taxon>Embryophyta</taxon>
        <taxon>Tracheophyta</taxon>
        <taxon>Spermatophyta</taxon>
        <taxon>Magnoliopsida</taxon>
        <taxon>eudicotyledons</taxon>
        <taxon>Gunneridae</taxon>
        <taxon>Pentapetalae</taxon>
        <taxon>asterids</taxon>
        <taxon>lamiids</taxon>
        <taxon>Solanales</taxon>
        <taxon>Solanaceae</taxon>
        <taxon>Nicotianoideae</taxon>
        <taxon>Nicotianeae</taxon>
        <taxon>Nicotiana</taxon>
    </lineage>
</organism>
<dbReference type="InterPro" id="IPR001810">
    <property type="entry name" value="F-box_dom"/>
</dbReference>
<evidence type="ECO:0000313" key="2">
    <source>
        <dbReference type="RefSeq" id="XP_016482965.1"/>
    </source>
</evidence>
<dbReference type="STRING" id="4097.A0A1S4B203"/>
<dbReference type="SMART" id="SM00256">
    <property type="entry name" value="FBOX"/>
    <property type="match status" value="1"/>
</dbReference>
<dbReference type="InterPro" id="IPR013187">
    <property type="entry name" value="F-box-assoc_dom_typ3"/>
</dbReference>
<dbReference type="PANTHER" id="PTHR31672">
    <property type="entry name" value="BNACNNG10540D PROTEIN"/>
    <property type="match status" value="1"/>
</dbReference>
<dbReference type="PaxDb" id="4097-A0A1S4B203"/>
<accession>A0A1S4B203</accession>
<dbReference type="Pfam" id="PF00646">
    <property type="entry name" value="F-box"/>
    <property type="match status" value="1"/>
</dbReference>
<dbReference type="CDD" id="cd22157">
    <property type="entry name" value="F-box_AtFBW1-like"/>
    <property type="match status" value="1"/>
</dbReference>
<dbReference type="InterPro" id="IPR050796">
    <property type="entry name" value="SCF_F-box_component"/>
</dbReference>
<dbReference type="AlphaFoldDB" id="A0A1S4B203"/>
<sequence>MEFEAQVSSISMEESSFEIPIELITEILSRLPVKSLLRFRCVSKYWLSLISSPEFAYTHLGIAANSYPVKKPRGYVRIVGSVNGLVCLVIEEKYFLLWNPSIRKFKKLPDPRGGDYIMYGFGYDEFHDDYK</sequence>
<gene>
    <name evidence="2" type="primary">LOC107803715</name>
</gene>
<dbReference type="PANTHER" id="PTHR31672:SF13">
    <property type="entry name" value="F-BOX PROTEIN CPR30-LIKE"/>
    <property type="match status" value="1"/>
</dbReference>
<feature type="domain" description="F-box" evidence="1">
    <location>
        <begin position="13"/>
        <end position="60"/>
    </location>
</feature>
<dbReference type="OMA" id="TDINMDI"/>
<dbReference type="Pfam" id="PF08268">
    <property type="entry name" value="FBA_3"/>
    <property type="match status" value="1"/>
</dbReference>
<evidence type="ECO:0000259" key="1">
    <source>
        <dbReference type="PROSITE" id="PS50181"/>
    </source>
</evidence>